<dbReference type="SUPFAM" id="SSF48371">
    <property type="entry name" value="ARM repeat"/>
    <property type="match status" value="1"/>
</dbReference>
<organism evidence="7 8">
    <name type="scientific">Saprolegnia diclina (strain VS20)</name>
    <dbReference type="NCBI Taxonomy" id="1156394"/>
    <lineage>
        <taxon>Eukaryota</taxon>
        <taxon>Sar</taxon>
        <taxon>Stramenopiles</taxon>
        <taxon>Oomycota</taxon>
        <taxon>Saprolegniomycetes</taxon>
        <taxon>Saprolegniales</taxon>
        <taxon>Saprolegniaceae</taxon>
        <taxon>Saprolegnia</taxon>
    </lineage>
</organism>
<comment type="subcellular location">
    <subcellularLocation>
        <location evidence="1">Nucleus membrane</location>
        <topology evidence="1">Multi-pass membrane protein</topology>
    </subcellularLocation>
</comment>
<name>T0RL33_SAPDV</name>
<dbReference type="GeneID" id="19950213"/>
<comment type="similarity">
    <text evidence="2">Belongs to the CBF/MAK21 family.</text>
</comment>
<accession>T0RL33</accession>
<dbReference type="OMA" id="YYNNIVT"/>
<evidence type="ECO:0000313" key="7">
    <source>
        <dbReference type="EMBL" id="EQC32958.1"/>
    </source>
</evidence>
<dbReference type="Proteomes" id="UP000030762">
    <property type="component" value="Unassembled WGS sequence"/>
</dbReference>
<keyword evidence="8" id="KW-1185">Reference proteome</keyword>
<dbReference type="InterPro" id="IPR005612">
    <property type="entry name" value="CCAAT-binding_factor"/>
</dbReference>
<dbReference type="EMBL" id="JH767161">
    <property type="protein sequence ID" value="EQC32958.1"/>
    <property type="molecule type" value="Genomic_DNA"/>
</dbReference>
<keyword evidence="3" id="KW-0812">Transmembrane</keyword>
<dbReference type="InParanoid" id="T0RL33"/>
<sequence length="586" mass="65743">MAPLSSVDIKKLEAKIKEDAKHTNELTKISACLKKGDKAAAQTAVQSLRRLFLYFAEKGDLRIPDLSKTQDAVAKYRKWLWDNYVAFLDTMVEWLDDEDDNVQIAALRTLMDVVARENVFKGLKEEGFGNETYSRVVRQLLLSEEFNGELLSVFKGEFVAAYIDVQYYTMKTLAVVLDATTTKPTSALVRNALAVMDMVTVPDSRDDIATFLVTPKMTERDIAMAAKDAEDEDDEDDEDDEEDEDEDEVAVNANGKRPAASTGGPLKKKKKSKSPSLYNPREHERAFSAAWIALLKHQLPEDMYKTVLAKLPDEIMPYLVDPILLADFLTDSYNVGGITSLLALNSLFLLMQEFNFDYPDFFPKLYALIGDTSLLRSKYRKRFFKLLTLFLSSTHLPAYLVASFAKRLARVALTAEPGAILFIVPMVYNLVVRHKECTQLIHRTSVMTVAEKAAEKRANLGLKNEVDAAAAKIAKESSKITLKGGKDPFDATTNDPAKTNALQSSLWEMVSLMEHYHADVQAKASMFKEKIRTAMLDMTPEMMDVQYDALVESALKRRENQKVPVAYERCTAVFGADDGFANVFAL</sequence>
<evidence type="ECO:0000256" key="2">
    <source>
        <dbReference type="ARBA" id="ARBA00007797"/>
    </source>
</evidence>
<dbReference type="AlphaFoldDB" id="T0RL33"/>
<keyword evidence="4" id="KW-1133">Transmembrane helix</keyword>
<feature type="compositionally biased region" description="Acidic residues" evidence="5">
    <location>
        <begin position="229"/>
        <end position="249"/>
    </location>
</feature>
<dbReference type="PANTHER" id="PTHR12455">
    <property type="entry name" value="NUCLEOLAR COMPLEX PROTEIN 4"/>
    <property type="match status" value="1"/>
</dbReference>
<dbReference type="Pfam" id="PF03914">
    <property type="entry name" value="CBF"/>
    <property type="match status" value="1"/>
</dbReference>
<dbReference type="OrthoDB" id="10263185at2759"/>
<dbReference type="GO" id="GO:0042254">
    <property type="term" value="P:ribosome biogenesis"/>
    <property type="evidence" value="ECO:0007669"/>
    <property type="project" value="InterPro"/>
</dbReference>
<evidence type="ECO:0000259" key="6">
    <source>
        <dbReference type="Pfam" id="PF03914"/>
    </source>
</evidence>
<dbReference type="PANTHER" id="PTHR12455:SF0">
    <property type="entry name" value="NUCLEOLAR COMPLEX PROTEIN 4 HOMOLOG"/>
    <property type="match status" value="1"/>
</dbReference>
<feature type="region of interest" description="Disordered" evidence="5">
    <location>
        <begin position="225"/>
        <end position="280"/>
    </location>
</feature>
<dbReference type="GO" id="GO:0030692">
    <property type="term" value="C:Noc4p-Nop14p complex"/>
    <property type="evidence" value="ECO:0007669"/>
    <property type="project" value="TreeGrafter"/>
</dbReference>
<keyword evidence="4" id="KW-0472">Membrane</keyword>
<dbReference type="InterPro" id="IPR016024">
    <property type="entry name" value="ARM-type_fold"/>
</dbReference>
<dbReference type="GO" id="GO:0031965">
    <property type="term" value="C:nuclear membrane"/>
    <property type="evidence" value="ECO:0007669"/>
    <property type="project" value="UniProtKB-SubCell"/>
</dbReference>
<dbReference type="VEuPathDB" id="FungiDB:SDRG_09486"/>
<gene>
    <name evidence="7" type="ORF">SDRG_09486</name>
</gene>
<feature type="domain" description="CCAAT-binding factor" evidence="6">
    <location>
        <begin position="340"/>
        <end position="522"/>
    </location>
</feature>
<protein>
    <recommendedName>
        <fullName evidence="6">CCAAT-binding factor domain-containing protein</fullName>
    </recommendedName>
</protein>
<dbReference type="STRING" id="1156394.T0RL33"/>
<evidence type="ECO:0000256" key="5">
    <source>
        <dbReference type="SAM" id="MobiDB-lite"/>
    </source>
</evidence>
<evidence type="ECO:0000256" key="4">
    <source>
        <dbReference type="ARBA" id="ARBA00022989"/>
    </source>
</evidence>
<evidence type="ECO:0000256" key="3">
    <source>
        <dbReference type="ARBA" id="ARBA00022692"/>
    </source>
</evidence>
<evidence type="ECO:0000313" key="8">
    <source>
        <dbReference type="Proteomes" id="UP000030762"/>
    </source>
</evidence>
<proteinExistence type="inferred from homology"/>
<dbReference type="InterPro" id="IPR027193">
    <property type="entry name" value="Noc4"/>
</dbReference>
<evidence type="ECO:0000256" key="1">
    <source>
        <dbReference type="ARBA" id="ARBA00004232"/>
    </source>
</evidence>
<reference evidence="7 8" key="1">
    <citation type="submission" date="2012-04" db="EMBL/GenBank/DDBJ databases">
        <title>The Genome Sequence of Saprolegnia declina VS20.</title>
        <authorList>
            <consortium name="The Broad Institute Genome Sequencing Platform"/>
            <person name="Russ C."/>
            <person name="Nusbaum C."/>
            <person name="Tyler B."/>
            <person name="van West P."/>
            <person name="Dieguez-Uribeondo J."/>
            <person name="de Bruijn I."/>
            <person name="Tripathy S."/>
            <person name="Jiang R."/>
            <person name="Young S.K."/>
            <person name="Zeng Q."/>
            <person name="Gargeya S."/>
            <person name="Fitzgerald M."/>
            <person name="Haas B."/>
            <person name="Abouelleil A."/>
            <person name="Alvarado L."/>
            <person name="Arachchi H.M."/>
            <person name="Berlin A."/>
            <person name="Chapman S.B."/>
            <person name="Goldberg J."/>
            <person name="Griggs A."/>
            <person name="Gujja S."/>
            <person name="Hansen M."/>
            <person name="Howarth C."/>
            <person name="Imamovic A."/>
            <person name="Larimer J."/>
            <person name="McCowen C."/>
            <person name="Montmayeur A."/>
            <person name="Murphy C."/>
            <person name="Neiman D."/>
            <person name="Pearson M."/>
            <person name="Priest M."/>
            <person name="Roberts A."/>
            <person name="Saif S."/>
            <person name="Shea T."/>
            <person name="Sisk P."/>
            <person name="Sykes S."/>
            <person name="Wortman J."/>
            <person name="Nusbaum C."/>
            <person name="Birren B."/>
        </authorList>
    </citation>
    <scope>NUCLEOTIDE SEQUENCE [LARGE SCALE GENOMIC DNA]</scope>
    <source>
        <strain evidence="7 8">VS20</strain>
    </source>
</reference>
<dbReference type="eggNOG" id="KOG2154">
    <property type="taxonomic scope" value="Eukaryota"/>
</dbReference>
<dbReference type="GO" id="GO:0032040">
    <property type="term" value="C:small-subunit processome"/>
    <property type="evidence" value="ECO:0007669"/>
    <property type="project" value="TreeGrafter"/>
</dbReference>
<dbReference type="RefSeq" id="XP_008613644.1">
    <property type="nucleotide sequence ID" value="XM_008615422.1"/>
</dbReference>